<organism evidence="1 2">
    <name type="scientific">Nocardia bhagyanarayanae</name>
    <dbReference type="NCBI Taxonomy" id="1215925"/>
    <lineage>
        <taxon>Bacteria</taxon>
        <taxon>Bacillati</taxon>
        <taxon>Actinomycetota</taxon>
        <taxon>Actinomycetes</taxon>
        <taxon>Mycobacteriales</taxon>
        <taxon>Nocardiaceae</taxon>
        <taxon>Nocardia</taxon>
    </lineage>
</organism>
<accession>A0A543EXP0</accession>
<protein>
    <submittedName>
        <fullName evidence="1">Uncharacterized protein</fullName>
    </submittedName>
</protein>
<comment type="caution">
    <text evidence="1">The sequence shown here is derived from an EMBL/GenBank/DDBJ whole genome shotgun (WGS) entry which is preliminary data.</text>
</comment>
<evidence type="ECO:0000313" key="2">
    <source>
        <dbReference type="Proteomes" id="UP000316331"/>
    </source>
</evidence>
<dbReference type="AlphaFoldDB" id="A0A543EXP0"/>
<name>A0A543EXP0_9NOCA</name>
<dbReference type="EMBL" id="VFPG01000002">
    <property type="protein sequence ID" value="TQM26314.1"/>
    <property type="molecule type" value="Genomic_DNA"/>
</dbReference>
<sequence>MVLVERHVLPDPREVFRLSGIISGHRKSALRGSADRPSSVA</sequence>
<proteinExistence type="predicted"/>
<reference evidence="1 2" key="1">
    <citation type="submission" date="2019-06" db="EMBL/GenBank/DDBJ databases">
        <title>Sequencing the genomes of 1000 actinobacteria strains.</title>
        <authorList>
            <person name="Klenk H.-P."/>
        </authorList>
    </citation>
    <scope>NUCLEOTIDE SEQUENCE [LARGE SCALE GENOMIC DNA]</scope>
    <source>
        <strain evidence="1 2">DSM 103495</strain>
    </source>
</reference>
<gene>
    <name evidence="1" type="ORF">FB390_6502</name>
</gene>
<keyword evidence="2" id="KW-1185">Reference proteome</keyword>
<evidence type="ECO:0000313" key="1">
    <source>
        <dbReference type="EMBL" id="TQM26314.1"/>
    </source>
</evidence>
<dbReference type="Proteomes" id="UP000316331">
    <property type="component" value="Unassembled WGS sequence"/>
</dbReference>